<dbReference type="RefSeq" id="WP_091815350.1">
    <property type="nucleotide sequence ID" value="NZ_FNCQ01000003.1"/>
</dbReference>
<evidence type="ECO:0000256" key="1">
    <source>
        <dbReference type="SAM" id="SignalP"/>
    </source>
</evidence>
<accession>A0A1G7TZC1</accession>
<dbReference type="AlphaFoldDB" id="A0A1G7TZC1"/>
<proteinExistence type="predicted"/>
<dbReference type="STRING" id="645274.SAMN04487901_103199"/>
<gene>
    <name evidence="2" type="ORF">SAMN04487901_103199</name>
</gene>
<name>A0A1G7TZC1_9BACT</name>
<feature type="signal peptide" evidence="1">
    <location>
        <begin position="1"/>
        <end position="20"/>
    </location>
</feature>
<reference evidence="3" key="1">
    <citation type="submission" date="2016-10" db="EMBL/GenBank/DDBJ databases">
        <authorList>
            <person name="Varghese N."/>
            <person name="Submissions S."/>
        </authorList>
    </citation>
    <scope>NUCLEOTIDE SEQUENCE [LARGE SCALE GENOMIC DNA]</scope>
    <source>
        <strain evidence="3">BP1-148</strain>
    </source>
</reference>
<sequence length="128" mass="14500">MKKIFLSLLFVSVLLNVVNAQPTTMSSTHSVKLEFVVEKHRPLSNPIRPKAPEKLPTPPEAILSENVLSFVDSHTEYTLYIIDEEGEEVYEVFIPKNTSIITLPLNLSGEYELQLVSGQYCFYTNVIL</sequence>
<dbReference type="EMBL" id="FNCQ01000003">
    <property type="protein sequence ID" value="SDG40613.1"/>
    <property type="molecule type" value="Genomic_DNA"/>
</dbReference>
<protein>
    <recommendedName>
        <fullName evidence="4">DUF3244 domain-containing protein</fullName>
    </recommendedName>
</protein>
<evidence type="ECO:0000313" key="3">
    <source>
        <dbReference type="Proteomes" id="UP000198779"/>
    </source>
</evidence>
<keyword evidence="1" id="KW-0732">Signal</keyword>
<evidence type="ECO:0000313" key="2">
    <source>
        <dbReference type="EMBL" id="SDG40613.1"/>
    </source>
</evidence>
<organism evidence="2 3">
    <name type="scientific">Prevotella communis</name>
    <dbReference type="NCBI Taxonomy" id="2913614"/>
    <lineage>
        <taxon>Bacteria</taxon>
        <taxon>Pseudomonadati</taxon>
        <taxon>Bacteroidota</taxon>
        <taxon>Bacteroidia</taxon>
        <taxon>Bacteroidales</taxon>
        <taxon>Prevotellaceae</taxon>
        <taxon>Prevotella</taxon>
    </lineage>
</organism>
<keyword evidence="3" id="KW-1185">Reference proteome</keyword>
<evidence type="ECO:0008006" key="4">
    <source>
        <dbReference type="Google" id="ProtNLM"/>
    </source>
</evidence>
<dbReference type="Proteomes" id="UP000198779">
    <property type="component" value="Unassembled WGS sequence"/>
</dbReference>
<feature type="chain" id="PRO_5011460960" description="DUF3244 domain-containing protein" evidence="1">
    <location>
        <begin position="21"/>
        <end position="128"/>
    </location>
</feature>